<evidence type="ECO:0000259" key="7">
    <source>
        <dbReference type="Pfam" id="PF00441"/>
    </source>
</evidence>
<dbReference type="AlphaFoldDB" id="A0A6J4KBK0"/>
<dbReference type="PROSITE" id="PS00072">
    <property type="entry name" value="ACYL_COA_DH_1"/>
    <property type="match status" value="1"/>
</dbReference>
<dbReference type="InterPro" id="IPR006091">
    <property type="entry name" value="Acyl-CoA_Oxase/DH_mid-dom"/>
</dbReference>
<dbReference type="InterPro" id="IPR036250">
    <property type="entry name" value="AcylCo_DH-like_C"/>
</dbReference>
<proteinExistence type="inferred from homology"/>
<dbReference type="Gene3D" id="2.40.110.10">
    <property type="entry name" value="Butyryl-CoA Dehydrogenase, subunit A, domain 2"/>
    <property type="match status" value="1"/>
</dbReference>
<dbReference type="Gene3D" id="1.20.140.10">
    <property type="entry name" value="Butyryl-CoA Dehydrogenase, subunit A, domain 3"/>
    <property type="match status" value="1"/>
</dbReference>
<dbReference type="InterPro" id="IPR013786">
    <property type="entry name" value="AcylCoA_DH/ox_N"/>
</dbReference>
<keyword evidence="4 6" id="KW-0274">FAD</keyword>
<dbReference type="PANTHER" id="PTHR43884:SF12">
    <property type="entry name" value="ISOVALERYL-COA DEHYDROGENASE, MITOCHONDRIAL-RELATED"/>
    <property type="match status" value="1"/>
</dbReference>
<dbReference type="FunFam" id="1.20.140.10:FF:000004">
    <property type="entry name" value="Acyl-CoA dehydrogenase FadE25"/>
    <property type="match status" value="1"/>
</dbReference>
<evidence type="ECO:0000259" key="8">
    <source>
        <dbReference type="Pfam" id="PF02770"/>
    </source>
</evidence>
<dbReference type="InterPro" id="IPR009075">
    <property type="entry name" value="AcylCo_DH/oxidase_C"/>
</dbReference>
<organism evidence="10">
    <name type="scientific">uncultured Gemmatimonadaceae bacterium</name>
    <dbReference type="NCBI Taxonomy" id="246130"/>
    <lineage>
        <taxon>Bacteria</taxon>
        <taxon>Pseudomonadati</taxon>
        <taxon>Gemmatimonadota</taxon>
        <taxon>Gemmatimonadia</taxon>
        <taxon>Gemmatimonadales</taxon>
        <taxon>Gemmatimonadaceae</taxon>
        <taxon>environmental samples</taxon>
    </lineage>
</organism>
<dbReference type="SUPFAM" id="SSF56645">
    <property type="entry name" value="Acyl-CoA dehydrogenase NM domain-like"/>
    <property type="match status" value="1"/>
</dbReference>
<dbReference type="GO" id="GO:0050660">
    <property type="term" value="F:flavin adenine dinucleotide binding"/>
    <property type="evidence" value="ECO:0007669"/>
    <property type="project" value="InterPro"/>
</dbReference>
<dbReference type="InterPro" id="IPR006089">
    <property type="entry name" value="Acyl-CoA_DH_CS"/>
</dbReference>
<name>A0A6J4KBK0_9BACT</name>
<dbReference type="Pfam" id="PF02771">
    <property type="entry name" value="Acyl-CoA_dh_N"/>
    <property type="match status" value="1"/>
</dbReference>
<dbReference type="Pfam" id="PF02770">
    <property type="entry name" value="Acyl-CoA_dh_M"/>
    <property type="match status" value="1"/>
</dbReference>
<evidence type="ECO:0000256" key="2">
    <source>
        <dbReference type="ARBA" id="ARBA00009347"/>
    </source>
</evidence>
<reference evidence="10" key="1">
    <citation type="submission" date="2020-02" db="EMBL/GenBank/DDBJ databases">
        <authorList>
            <person name="Meier V. D."/>
        </authorList>
    </citation>
    <scope>NUCLEOTIDE SEQUENCE</scope>
    <source>
        <strain evidence="10">AVDCRST_MAG11</strain>
    </source>
</reference>
<evidence type="ECO:0000256" key="6">
    <source>
        <dbReference type="RuleBase" id="RU362125"/>
    </source>
</evidence>
<feature type="domain" description="Acyl-CoA dehydrogenase/oxidase N-terminal" evidence="9">
    <location>
        <begin position="8"/>
        <end position="120"/>
    </location>
</feature>
<dbReference type="PIRSF" id="PIRSF016578">
    <property type="entry name" value="HsaA"/>
    <property type="match status" value="1"/>
</dbReference>
<gene>
    <name evidence="10" type="ORF">AVDCRST_MAG11-771</name>
</gene>
<keyword evidence="5 6" id="KW-0560">Oxidoreductase</keyword>
<dbReference type="InterPro" id="IPR046373">
    <property type="entry name" value="Acyl-CoA_Oxase/DH_mid-dom_sf"/>
</dbReference>
<dbReference type="GO" id="GO:0016937">
    <property type="term" value="F:short-chain fatty acyl-CoA dehydrogenase activity"/>
    <property type="evidence" value="ECO:0007669"/>
    <property type="project" value="UniProtKB-EC"/>
</dbReference>
<dbReference type="PROSITE" id="PS00073">
    <property type="entry name" value="ACYL_COA_DH_2"/>
    <property type="match status" value="1"/>
</dbReference>
<comment type="cofactor">
    <cofactor evidence="1 6">
        <name>FAD</name>
        <dbReference type="ChEBI" id="CHEBI:57692"/>
    </cofactor>
</comment>
<feature type="domain" description="Acyl-CoA dehydrogenase/oxidase C-terminal" evidence="7">
    <location>
        <begin position="251"/>
        <end position="400"/>
    </location>
</feature>
<dbReference type="SUPFAM" id="SSF47203">
    <property type="entry name" value="Acyl-CoA dehydrogenase C-terminal domain-like"/>
    <property type="match status" value="1"/>
</dbReference>
<evidence type="ECO:0000256" key="3">
    <source>
        <dbReference type="ARBA" id="ARBA00022630"/>
    </source>
</evidence>
<keyword evidence="3 6" id="KW-0285">Flavoprotein</keyword>
<dbReference type="EMBL" id="CADCTU010000162">
    <property type="protein sequence ID" value="CAA9300222.1"/>
    <property type="molecule type" value="Genomic_DNA"/>
</dbReference>
<evidence type="ECO:0000256" key="1">
    <source>
        <dbReference type="ARBA" id="ARBA00001974"/>
    </source>
</evidence>
<dbReference type="InterPro" id="IPR037069">
    <property type="entry name" value="AcylCoA_DH/ox_N_sf"/>
</dbReference>
<feature type="domain" description="Acyl-CoA oxidase/dehydrogenase middle" evidence="8">
    <location>
        <begin position="125"/>
        <end position="239"/>
    </location>
</feature>
<protein>
    <submittedName>
        <fullName evidence="10">Acyl-CoA dehydrogenase, short-chain specific</fullName>
        <ecNumber evidence="10">1.3.8.1</ecNumber>
    </submittedName>
</protein>
<dbReference type="FunFam" id="1.10.540.10:FF:000002">
    <property type="entry name" value="Acyl-CoA dehydrogenase FadE19"/>
    <property type="match status" value="1"/>
</dbReference>
<evidence type="ECO:0000259" key="9">
    <source>
        <dbReference type="Pfam" id="PF02771"/>
    </source>
</evidence>
<evidence type="ECO:0000313" key="10">
    <source>
        <dbReference type="EMBL" id="CAA9300222.1"/>
    </source>
</evidence>
<accession>A0A6J4KBK0</accession>
<dbReference type="InterPro" id="IPR009100">
    <property type="entry name" value="AcylCoA_DH/oxidase_NM_dom_sf"/>
</dbReference>
<sequence>MDDSLYFSEQHLALREMVRGFAADEVAPVAGAFDESAEFPWENVKKMGELGLLGVPWPEEYGGSGFDTISYMIAIHEMAKVDASHAITISAHTTLGTSPIYYFGTEEQKRRYVPLLATGKVLGGFGLTEEGAGSDAGGTRTTAVRRNGHYVLNGSKRFITHAGVGELFVVTAVTDPSKGPKGISSFILSKDTVDLDRAREVGIGHDESLPKMAGFRSGKKENKLGWRSSDTRELIFEDVEVPAENLLGAEGQGFTNFMRTLDAGRIGIAALSLGLAEGAFEQSMRYTSVREQFGKPIFDNQGVQFPLADMATEIEAGKHLLYHAAWLAQHGKPIGKVAAMAKLFCSELAMRATIKAIQLHGGYGYTRDYPVERMMRDAKICEIGEGTSEIQRLVIARHLLRELAD</sequence>
<dbReference type="Pfam" id="PF00441">
    <property type="entry name" value="Acyl-CoA_dh_1"/>
    <property type="match status" value="1"/>
</dbReference>
<dbReference type="PANTHER" id="PTHR43884">
    <property type="entry name" value="ACYL-COA DEHYDROGENASE"/>
    <property type="match status" value="1"/>
</dbReference>
<dbReference type="EC" id="1.3.8.1" evidence="10"/>
<comment type="similarity">
    <text evidence="2 6">Belongs to the acyl-CoA dehydrogenase family.</text>
</comment>
<evidence type="ECO:0000256" key="5">
    <source>
        <dbReference type="ARBA" id="ARBA00023002"/>
    </source>
</evidence>
<evidence type="ECO:0000256" key="4">
    <source>
        <dbReference type="ARBA" id="ARBA00022827"/>
    </source>
</evidence>
<dbReference type="Gene3D" id="1.10.540.10">
    <property type="entry name" value="Acyl-CoA dehydrogenase/oxidase, N-terminal domain"/>
    <property type="match status" value="1"/>
</dbReference>